<organism evidence="6 7">
    <name type="scientific">Solihabitans fulvus</name>
    <dbReference type="NCBI Taxonomy" id="1892852"/>
    <lineage>
        <taxon>Bacteria</taxon>
        <taxon>Bacillati</taxon>
        <taxon>Actinomycetota</taxon>
        <taxon>Actinomycetes</taxon>
        <taxon>Pseudonocardiales</taxon>
        <taxon>Pseudonocardiaceae</taxon>
        <taxon>Solihabitans</taxon>
    </lineage>
</organism>
<keyword evidence="2 4" id="KW-0560">Oxidoreductase</keyword>
<dbReference type="GO" id="GO:0008911">
    <property type="term" value="F:lactaldehyde dehydrogenase (NAD+) activity"/>
    <property type="evidence" value="ECO:0007669"/>
    <property type="project" value="TreeGrafter"/>
</dbReference>
<comment type="caution">
    <text evidence="6">The sequence shown here is derived from an EMBL/GenBank/DDBJ whole genome shotgun (WGS) entry which is preliminary data.</text>
</comment>
<evidence type="ECO:0000313" key="6">
    <source>
        <dbReference type="EMBL" id="KAA2267153.1"/>
    </source>
</evidence>
<dbReference type="Proteomes" id="UP000323454">
    <property type="component" value="Unassembled WGS sequence"/>
</dbReference>
<keyword evidence="7" id="KW-1185">Reference proteome</keyword>
<gene>
    <name evidence="6" type="ORF">F0L68_01075</name>
</gene>
<dbReference type="PANTHER" id="PTHR42991:SF1">
    <property type="entry name" value="ALDEHYDE DEHYDROGENASE"/>
    <property type="match status" value="1"/>
</dbReference>
<dbReference type="Gene3D" id="3.40.309.10">
    <property type="entry name" value="Aldehyde Dehydrogenase, Chain A, domain 2"/>
    <property type="match status" value="1"/>
</dbReference>
<evidence type="ECO:0000256" key="4">
    <source>
        <dbReference type="RuleBase" id="RU003345"/>
    </source>
</evidence>
<reference evidence="6 7" key="1">
    <citation type="submission" date="2019-09" db="EMBL/GenBank/DDBJ databases">
        <title>Goodfellowia gen. nov., a new genus of the Pseudonocardineae related to Actinoalloteichus, containing Goodfellowia coeruleoviolacea gen. nov., comb. nov. gen. nov., comb. nov.</title>
        <authorList>
            <person name="Labeda D."/>
        </authorList>
    </citation>
    <scope>NUCLEOTIDE SEQUENCE [LARGE SCALE GENOMIC DNA]</scope>
    <source>
        <strain evidence="6 7">AN110305</strain>
    </source>
</reference>
<dbReference type="RefSeq" id="WP_149847463.1">
    <property type="nucleotide sequence ID" value="NZ_VUOB01000001.1"/>
</dbReference>
<evidence type="ECO:0000256" key="1">
    <source>
        <dbReference type="ARBA" id="ARBA00009986"/>
    </source>
</evidence>
<dbReference type="InterPro" id="IPR016161">
    <property type="entry name" value="Ald_DH/histidinol_DH"/>
</dbReference>
<comment type="similarity">
    <text evidence="1 4">Belongs to the aldehyde dehydrogenase family.</text>
</comment>
<proteinExistence type="inferred from homology"/>
<dbReference type="InterPro" id="IPR016162">
    <property type="entry name" value="Ald_DH_N"/>
</dbReference>
<sequence>MSTPYWVAGRARRGDEVVAVRSPHDGAPAGATSQATAEDIELAVRLADQTQHEVAALPAHVRSAALDHVSRRLAERADEAADLITAESGKPIAWARAEVTRAVGTFRWGAEEARRFSGELQRLDTEPGSTGRLALVRYVPRGSVLGITPFNFPVNLVAHKLAPAIAVGCPIIIKPAPATPLSALLLGELLAETELPDGSWAVLPMANETAAPLVGDPRLPVVSFTGSDAVGWRIRDQNPRKHVVLELGGNAAAVVCPDWTDATDLDWAARRIAEFGMYQAGQSCVSVQRVYAHRAVYDALVDGVLRHVAALGTGDPRDPGTHVGPLINAAAADRVQSWVRDAVDAGARLLTGGGRTGNTLSPTVLADVPAGCAVLTEEVFGPVLALVQVDSVDEAFKRANESRYGLQAGVFTHDLRLVSRAAAELRVGGVIVGDVPSYRAEQMPYGGVKASGVGREGVLAAMRDLTEPKVVVLNGFQP</sequence>
<evidence type="ECO:0000259" key="5">
    <source>
        <dbReference type="Pfam" id="PF00171"/>
    </source>
</evidence>
<reference evidence="6 7" key="2">
    <citation type="submission" date="2019-09" db="EMBL/GenBank/DDBJ databases">
        <authorList>
            <person name="Jin C."/>
        </authorList>
    </citation>
    <scope>NUCLEOTIDE SEQUENCE [LARGE SCALE GENOMIC DNA]</scope>
    <source>
        <strain evidence="6 7">AN110305</strain>
    </source>
</reference>
<protein>
    <submittedName>
        <fullName evidence="6">Aldehyde dehydrogenase family protein</fullName>
    </submittedName>
</protein>
<accession>A0A5B2XV26</accession>
<dbReference type="PROSITE" id="PS00687">
    <property type="entry name" value="ALDEHYDE_DEHYDR_GLU"/>
    <property type="match status" value="1"/>
</dbReference>
<feature type="active site" evidence="3">
    <location>
        <position position="246"/>
    </location>
</feature>
<dbReference type="Gene3D" id="3.40.605.10">
    <property type="entry name" value="Aldehyde Dehydrogenase, Chain A, domain 1"/>
    <property type="match status" value="1"/>
</dbReference>
<dbReference type="AlphaFoldDB" id="A0A5B2XV26"/>
<name>A0A5B2XV26_9PSEU</name>
<dbReference type="InterPro" id="IPR016163">
    <property type="entry name" value="Ald_DH_C"/>
</dbReference>
<evidence type="ECO:0000256" key="2">
    <source>
        <dbReference type="ARBA" id="ARBA00023002"/>
    </source>
</evidence>
<dbReference type="EMBL" id="VUOB01000001">
    <property type="protein sequence ID" value="KAA2267153.1"/>
    <property type="molecule type" value="Genomic_DNA"/>
</dbReference>
<dbReference type="Pfam" id="PF00171">
    <property type="entry name" value="Aldedh"/>
    <property type="match status" value="1"/>
</dbReference>
<dbReference type="OrthoDB" id="6882680at2"/>
<dbReference type="InterPro" id="IPR015590">
    <property type="entry name" value="Aldehyde_DH_dom"/>
</dbReference>
<evidence type="ECO:0000313" key="7">
    <source>
        <dbReference type="Proteomes" id="UP000323454"/>
    </source>
</evidence>
<dbReference type="InterPro" id="IPR029510">
    <property type="entry name" value="Ald_DH_CS_GLU"/>
</dbReference>
<feature type="domain" description="Aldehyde dehydrogenase" evidence="5">
    <location>
        <begin position="16"/>
        <end position="471"/>
    </location>
</feature>
<dbReference type="SUPFAM" id="SSF53720">
    <property type="entry name" value="ALDH-like"/>
    <property type="match status" value="1"/>
</dbReference>
<dbReference type="PANTHER" id="PTHR42991">
    <property type="entry name" value="ALDEHYDE DEHYDROGENASE"/>
    <property type="match status" value="1"/>
</dbReference>
<evidence type="ECO:0000256" key="3">
    <source>
        <dbReference type="PROSITE-ProRule" id="PRU10007"/>
    </source>
</evidence>
<dbReference type="FunFam" id="3.40.605.10:FF:000020">
    <property type="entry name" value="Aldehyde dehydrogenase"/>
    <property type="match status" value="1"/>
</dbReference>
<dbReference type="InterPro" id="IPR051020">
    <property type="entry name" value="ALDH-related_metabolic_enz"/>
</dbReference>